<keyword evidence="1" id="KW-0732">Signal</keyword>
<proteinExistence type="predicted"/>
<accession>A0A0C2XUV3</accession>
<evidence type="ECO:0000313" key="3">
    <source>
        <dbReference type="Proteomes" id="UP000054097"/>
    </source>
</evidence>
<dbReference type="HOGENOM" id="CLU_1378611_0_0_1"/>
<evidence type="ECO:0000313" key="2">
    <source>
        <dbReference type="EMBL" id="KIM32652.1"/>
    </source>
</evidence>
<keyword evidence="3" id="KW-1185">Reference proteome</keyword>
<evidence type="ECO:0000256" key="1">
    <source>
        <dbReference type="SAM" id="SignalP"/>
    </source>
</evidence>
<dbReference type="AlphaFoldDB" id="A0A0C2XUV3"/>
<organism evidence="2 3">
    <name type="scientific">Serendipita vermifera MAFF 305830</name>
    <dbReference type="NCBI Taxonomy" id="933852"/>
    <lineage>
        <taxon>Eukaryota</taxon>
        <taxon>Fungi</taxon>
        <taxon>Dikarya</taxon>
        <taxon>Basidiomycota</taxon>
        <taxon>Agaricomycotina</taxon>
        <taxon>Agaricomycetes</taxon>
        <taxon>Sebacinales</taxon>
        <taxon>Serendipitaceae</taxon>
        <taxon>Serendipita</taxon>
    </lineage>
</organism>
<gene>
    <name evidence="2" type="ORF">M408DRAFT_62080</name>
</gene>
<dbReference type="OrthoDB" id="2844016at2759"/>
<feature type="chain" id="PRO_5002171053" evidence="1">
    <location>
        <begin position="20"/>
        <end position="201"/>
    </location>
</feature>
<name>A0A0C2XUV3_SERVB</name>
<sequence length="201" mass="21089">MFFPTIVITSLLASVLVEASPIAQKSCGTSTYGPFKLYAKQEGSSDSQLVRLINVGSDSNNNTISTMTVCENCGIAPAYWTLADAVLTPHLFNNVEGQATVNMPLNQGKINFVTGDEASVTKSGAYCAVRNSSAGRGLPGFLAVNGDADGFSICSFVGTPGPVHRRDIYFNQASNGIARNCKAAHLILQSIGIVAEPIPAN</sequence>
<reference evidence="2 3" key="1">
    <citation type="submission" date="2014-04" db="EMBL/GenBank/DDBJ databases">
        <authorList>
            <consortium name="DOE Joint Genome Institute"/>
            <person name="Kuo A."/>
            <person name="Zuccaro A."/>
            <person name="Kohler A."/>
            <person name="Nagy L.G."/>
            <person name="Floudas D."/>
            <person name="Copeland A."/>
            <person name="Barry K.W."/>
            <person name="Cichocki N."/>
            <person name="Veneault-Fourrey C."/>
            <person name="LaButti K."/>
            <person name="Lindquist E.A."/>
            <person name="Lipzen A."/>
            <person name="Lundell T."/>
            <person name="Morin E."/>
            <person name="Murat C."/>
            <person name="Sun H."/>
            <person name="Tunlid A."/>
            <person name="Henrissat B."/>
            <person name="Grigoriev I.V."/>
            <person name="Hibbett D.S."/>
            <person name="Martin F."/>
            <person name="Nordberg H.P."/>
            <person name="Cantor M.N."/>
            <person name="Hua S.X."/>
        </authorList>
    </citation>
    <scope>NUCLEOTIDE SEQUENCE [LARGE SCALE GENOMIC DNA]</scope>
    <source>
        <strain evidence="2 3">MAFF 305830</strain>
    </source>
</reference>
<reference evidence="3" key="2">
    <citation type="submission" date="2015-01" db="EMBL/GenBank/DDBJ databases">
        <title>Evolutionary Origins and Diversification of the Mycorrhizal Mutualists.</title>
        <authorList>
            <consortium name="DOE Joint Genome Institute"/>
            <consortium name="Mycorrhizal Genomics Consortium"/>
            <person name="Kohler A."/>
            <person name="Kuo A."/>
            <person name="Nagy L.G."/>
            <person name="Floudas D."/>
            <person name="Copeland A."/>
            <person name="Barry K.W."/>
            <person name="Cichocki N."/>
            <person name="Veneault-Fourrey C."/>
            <person name="LaButti K."/>
            <person name="Lindquist E.A."/>
            <person name="Lipzen A."/>
            <person name="Lundell T."/>
            <person name="Morin E."/>
            <person name="Murat C."/>
            <person name="Riley R."/>
            <person name="Ohm R."/>
            <person name="Sun H."/>
            <person name="Tunlid A."/>
            <person name="Henrissat B."/>
            <person name="Grigoriev I.V."/>
            <person name="Hibbett D.S."/>
            <person name="Martin F."/>
        </authorList>
    </citation>
    <scope>NUCLEOTIDE SEQUENCE [LARGE SCALE GENOMIC DNA]</scope>
    <source>
        <strain evidence="3">MAFF 305830</strain>
    </source>
</reference>
<feature type="signal peptide" evidence="1">
    <location>
        <begin position="1"/>
        <end position="19"/>
    </location>
</feature>
<dbReference type="EMBL" id="KN824279">
    <property type="protein sequence ID" value="KIM32652.1"/>
    <property type="molecule type" value="Genomic_DNA"/>
</dbReference>
<protein>
    <submittedName>
        <fullName evidence="2">Uncharacterized protein</fullName>
    </submittedName>
</protein>
<dbReference type="Proteomes" id="UP000054097">
    <property type="component" value="Unassembled WGS sequence"/>
</dbReference>